<organism evidence="1 2">
    <name type="scientific">Colletotrichum truncatum</name>
    <name type="common">Anthracnose fungus</name>
    <name type="synonym">Colletotrichum capsici</name>
    <dbReference type="NCBI Taxonomy" id="5467"/>
    <lineage>
        <taxon>Eukaryota</taxon>
        <taxon>Fungi</taxon>
        <taxon>Dikarya</taxon>
        <taxon>Ascomycota</taxon>
        <taxon>Pezizomycotina</taxon>
        <taxon>Sordariomycetes</taxon>
        <taxon>Hypocreomycetidae</taxon>
        <taxon>Glomerellales</taxon>
        <taxon>Glomerellaceae</taxon>
        <taxon>Colletotrichum</taxon>
        <taxon>Colletotrichum truncatum species complex</taxon>
    </lineage>
</organism>
<dbReference type="Proteomes" id="UP000805649">
    <property type="component" value="Unassembled WGS sequence"/>
</dbReference>
<keyword evidence="2" id="KW-1185">Reference proteome</keyword>
<dbReference type="EMBL" id="VUJX02000002">
    <property type="protein sequence ID" value="KAL0941166.1"/>
    <property type="molecule type" value="Genomic_DNA"/>
</dbReference>
<gene>
    <name evidence="1" type="ORF">CTRU02_203929</name>
</gene>
<accession>A0ACC3ZAN0</accession>
<sequence length="315" mass="33635">MAPRCPPRGIYAPVVAFFHEDETLDLEALKTHIERLAKSGVAGLVIQGSNGEAPHLLHSERQQVISTAATVLKEQGRTDAVIIAGCGAQSTRETIQLCIEARESGADYALVLSPSYWSKSIGSAMQKPVIQKFFDDVATASPIPILLYNFPAVTSGIDLDSDLIATLAASNDKIVGCKLTCGNLGKLHRVAHDEKIPQPFAAFAGKSDFFLHGLVAGSNGVIAAAANFTPKVHVKLLELYDQGKLKEAQELQTQLSRADWVLVQLGVAGLKAALDRYFGYGGGRSRRPLGLVASAKFEGDKDAVLKSLVNLESSL</sequence>
<protein>
    <submittedName>
        <fullName evidence="1">Dihydrodipicolinate synthase</fullName>
    </submittedName>
</protein>
<evidence type="ECO:0000313" key="1">
    <source>
        <dbReference type="EMBL" id="KAL0941166.1"/>
    </source>
</evidence>
<name>A0ACC3ZAN0_COLTU</name>
<reference evidence="1 2" key="1">
    <citation type="journal article" date="2020" name="Phytopathology">
        <title>Genome Sequence Resources of Colletotrichum truncatum, C. plurivorum, C. musicola, and C. sojae: Four Species Pathogenic to Soybean (Glycine max).</title>
        <authorList>
            <person name="Rogerio F."/>
            <person name="Boufleur T.R."/>
            <person name="Ciampi-Guillardi M."/>
            <person name="Sukno S.A."/>
            <person name="Thon M.R."/>
            <person name="Massola Junior N.S."/>
            <person name="Baroncelli R."/>
        </authorList>
    </citation>
    <scope>NUCLEOTIDE SEQUENCE [LARGE SCALE GENOMIC DNA]</scope>
    <source>
        <strain evidence="1 2">CMES1059</strain>
    </source>
</reference>
<evidence type="ECO:0000313" key="2">
    <source>
        <dbReference type="Proteomes" id="UP000805649"/>
    </source>
</evidence>
<proteinExistence type="predicted"/>
<comment type="caution">
    <text evidence="1">The sequence shown here is derived from an EMBL/GenBank/DDBJ whole genome shotgun (WGS) entry which is preliminary data.</text>
</comment>